<evidence type="ECO:0000313" key="3">
    <source>
        <dbReference type="Proteomes" id="UP000053477"/>
    </source>
</evidence>
<keyword evidence="3" id="KW-1185">Reference proteome</keyword>
<dbReference type="EMBL" id="KQ085893">
    <property type="protein sequence ID" value="KLO18640.1"/>
    <property type="molecule type" value="Genomic_DNA"/>
</dbReference>
<gene>
    <name evidence="2" type="ORF">SCHPADRAFT_886144</name>
</gene>
<dbReference type="AlphaFoldDB" id="A0A0H2S2W0"/>
<sequence>MTHTFPVKHSRQHSVRPPPHCLSRRPALTAPPKMPQRTLPARLLSPIRIPDGLSRPSPSPYQTAARTPQPLPSVRQYPPPLARRLLASTPAPLQEARVLHPSPYEPSSPWDLADLPIPIADCCERPAEKRHSGGPGPIRSRKSTARLRCVPFPALESPSAPTPPPLSAVPELSPSKTFDDDDAIEDDAELFSPFLEVPTHIRTRTWSGSSEDSEPPRTPPPRAAVLPALVDFRNLMPVSPSDEDEDASSKCTQEDWSL</sequence>
<feature type="compositionally biased region" description="Polar residues" evidence="1">
    <location>
        <begin position="249"/>
        <end position="258"/>
    </location>
</feature>
<protein>
    <submittedName>
        <fullName evidence="2">Uncharacterized protein</fullName>
    </submittedName>
</protein>
<evidence type="ECO:0000256" key="1">
    <source>
        <dbReference type="SAM" id="MobiDB-lite"/>
    </source>
</evidence>
<reference evidence="2 3" key="1">
    <citation type="submission" date="2015-04" db="EMBL/GenBank/DDBJ databases">
        <title>Complete genome sequence of Schizopora paradoxa KUC8140, a cosmopolitan wood degrader in East Asia.</title>
        <authorList>
            <consortium name="DOE Joint Genome Institute"/>
            <person name="Min B."/>
            <person name="Park H."/>
            <person name="Jang Y."/>
            <person name="Kim J.-J."/>
            <person name="Kim K.H."/>
            <person name="Pangilinan J."/>
            <person name="Lipzen A."/>
            <person name="Riley R."/>
            <person name="Grigoriev I.V."/>
            <person name="Spatafora J.W."/>
            <person name="Choi I.-G."/>
        </authorList>
    </citation>
    <scope>NUCLEOTIDE SEQUENCE [LARGE SCALE GENOMIC DNA]</scope>
    <source>
        <strain evidence="2 3">KUC8140</strain>
    </source>
</reference>
<feature type="region of interest" description="Disordered" evidence="1">
    <location>
        <begin position="201"/>
        <end position="258"/>
    </location>
</feature>
<accession>A0A0H2S2W0</accession>
<evidence type="ECO:0000313" key="2">
    <source>
        <dbReference type="EMBL" id="KLO18640.1"/>
    </source>
</evidence>
<proteinExistence type="predicted"/>
<dbReference type="Proteomes" id="UP000053477">
    <property type="component" value="Unassembled WGS sequence"/>
</dbReference>
<organism evidence="2 3">
    <name type="scientific">Schizopora paradoxa</name>
    <dbReference type="NCBI Taxonomy" id="27342"/>
    <lineage>
        <taxon>Eukaryota</taxon>
        <taxon>Fungi</taxon>
        <taxon>Dikarya</taxon>
        <taxon>Basidiomycota</taxon>
        <taxon>Agaricomycotina</taxon>
        <taxon>Agaricomycetes</taxon>
        <taxon>Hymenochaetales</taxon>
        <taxon>Schizoporaceae</taxon>
        <taxon>Schizopora</taxon>
    </lineage>
</organism>
<name>A0A0H2S2W0_9AGAM</name>
<feature type="region of interest" description="Disordered" evidence="1">
    <location>
        <begin position="1"/>
        <end position="73"/>
    </location>
</feature>
<feature type="compositionally biased region" description="Basic residues" evidence="1">
    <location>
        <begin position="1"/>
        <end position="14"/>
    </location>
</feature>
<dbReference type="InParanoid" id="A0A0H2S2W0"/>
<feature type="region of interest" description="Disordered" evidence="1">
    <location>
        <begin position="154"/>
        <end position="181"/>
    </location>
</feature>